<dbReference type="EMBL" id="PTRA01000001">
    <property type="protein sequence ID" value="PQA60189.1"/>
    <property type="molecule type" value="Genomic_DNA"/>
</dbReference>
<name>A0A2S7IR97_9BACT</name>
<evidence type="ECO:0000313" key="1">
    <source>
        <dbReference type="EMBL" id="PQA60189.1"/>
    </source>
</evidence>
<organism evidence="1 2">
    <name type="scientific">Siphonobacter curvatus</name>
    <dbReference type="NCBI Taxonomy" id="2094562"/>
    <lineage>
        <taxon>Bacteria</taxon>
        <taxon>Pseudomonadati</taxon>
        <taxon>Bacteroidota</taxon>
        <taxon>Cytophagia</taxon>
        <taxon>Cytophagales</taxon>
        <taxon>Cytophagaceae</taxon>
        <taxon>Siphonobacter</taxon>
    </lineage>
</organism>
<dbReference type="OrthoDB" id="1094042at2"/>
<comment type="caution">
    <text evidence="1">The sequence shown here is derived from an EMBL/GenBank/DDBJ whole genome shotgun (WGS) entry which is preliminary data.</text>
</comment>
<accession>A0A2S7IR97</accession>
<evidence type="ECO:0008006" key="3">
    <source>
        <dbReference type="Google" id="ProtNLM"/>
    </source>
</evidence>
<gene>
    <name evidence="1" type="ORF">C5O19_11380</name>
</gene>
<sequence length="132" mass="13635">MATTNLNNDSVSIVSGKDSVVVPLVLDTIPGGRSLNVTGFTPAVIQAGHVIIMETATKDYKPMPLNGGATAYAALPTGHEYVGVLISSIPTKKAMAGIVTRGRVNPAAAPFSMSSILAAVKTALPLIDFRED</sequence>
<reference evidence="2" key="1">
    <citation type="submission" date="2018-02" db="EMBL/GenBank/DDBJ databases">
        <title>Genome sequencing of Solimonas sp. HR-BB.</title>
        <authorList>
            <person name="Lee Y."/>
            <person name="Jeon C.O."/>
        </authorList>
    </citation>
    <scope>NUCLEOTIDE SEQUENCE [LARGE SCALE GENOMIC DNA]</scope>
    <source>
        <strain evidence="2">HR-U</strain>
    </source>
</reference>
<evidence type="ECO:0000313" key="2">
    <source>
        <dbReference type="Proteomes" id="UP000239590"/>
    </source>
</evidence>
<dbReference type="RefSeq" id="WP_104712202.1">
    <property type="nucleotide sequence ID" value="NZ_PTRA01000001.1"/>
</dbReference>
<protein>
    <recommendedName>
        <fullName evidence="3">Head decoration protein</fullName>
    </recommendedName>
</protein>
<dbReference type="AlphaFoldDB" id="A0A2S7IR97"/>
<keyword evidence="2" id="KW-1185">Reference proteome</keyword>
<dbReference type="Proteomes" id="UP000239590">
    <property type="component" value="Unassembled WGS sequence"/>
</dbReference>
<proteinExistence type="predicted"/>